<proteinExistence type="predicted"/>
<comment type="caution">
    <text evidence="2">The sequence shown here is derived from an EMBL/GenBank/DDBJ whole genome shotgun (WGS) entry which is preliminary data.</text>
</comment>
<protein>
    <submittedName>
        <fullName evidence="2">Uncharacterized protein</fullName>
    </submittedName>
</protein>
<accession>A0AAW1VDE4</accession>
<evidence type="ECO:0000313" key="3">
    <source>
        <dbReference type="Proteomes" id="UP001457282"/>
    </source>
</evidence>
<gene>
    <name evidence="2" type="ORF">M0R45_002277</name>
</gene>
<name>A0AAW1VDE4_RUBAR</name>
<reference evidence="2 3" key="1">
    <citation type="journal article" date="2023" name="G3 (Bethesda)">
        <title>A chromosome-length genome assembly and annotation of blackberry (Rubus argutus, cv. 'Hillquist').</title>
        <authorList>
            <person name="Bruna T."/>
            <person name="Aryal R."/>
            <person name="Dudchenko O."/>
            <person name="Sargent D.J."/>
            <person name="Mead D."/>
            <person name="Buti M."/>
            <person name="Cavallini A."/>
            <person name="Hytonen T."/>
            <person name="Andres J."/>
            <person name="Pham M."/>
            <person name="Weisz D."/>
            <person name="Mascagni F."/>
            <person name="Usai G."/>
            <person name="Natali L."/>
            <person name="Bassil N."/>
            <person name="Fernandez G.E."/>
            <person name="Lomsadze A."/>
            <person name="Armour M."/>
            <person name="Olukolu B."/>
            <person name="Poorten T."/>
            <person name="Britton C."/>
            <person name="Davik J."/>
            <person name="Ashrafi H."/>
            <person name="Aiden E.L."/>
            <person name="Borodovsky M."/>
            <person name="Worthington M."/>
        </authorList>
    </citation>
    <scope>NUCLEOTIDE SEQUENCE [LARGE SCALE GENOMIC DNA]</scope>
    <source>
        <strain evidence="2">PI 553951</strain>
    </source>
</reference>
<feature type="region of interest" description="Disordered" evidence="1">
    <location>
        <begin position="1"/>
        <end position="70"/>
    </location>
</feature>
<dbReference type="Proteomes" id="UP001457282">
    <property type="component" value="Unassembled WGS sequence"/>
</dbReference>
<evidence type="ECO:0000256" key="1">
    <source>
        <dbReference type="SAM" id="MobiDB-lite"/>
    </source>
</evidence>
<dbReference type="EMBL" id="JBEDUW010000338">
    <property type="protein sequence ID" value="KAK9901039.1"/>
    <property type="molecule type" value="Genomic_DNA"/>
</dbReference>
<dbReference type="AlphaFoldDB" id="A0AAW1VDE4"/>
<organism evidence="2 3">
    <name type="scientific">Rubus argutus</name>
    <name type="common">Southern blackberry</name>
    <dbReference type="NCBI Taxonomy" id="59490"/>
    <lineage>
        <taxon>Eukaryota</taxon>
        <taxon>Viridiplantae</taxon>
        <taxon>Streptophyta</taxon>
        <taxon>Embryophyta</taxon>
        <taxon>Tracheophyta</taxon>
        <taxon>Spermatophyta</taxon>
        <taxon>Magnoliopsida</taxon>
        <taxon>eudicotyledons</taxon>
        <taxon>Gunneridae</taxon>
        <taxon>Pentapetalae</taxon>
        <taxon>rosids</taxon>
        <taxon>fabids</taxon>
        <taxon>Rosales</taxon>
        <taxon>Rosaceae</taxon>
        <taxon>Rosoideae</taxon>
        <taxon>Rosoideae incertae sedis</taxon>
        <taxon>Rubus</taxon>
    </lineage>
</organism>
<evidence type="ECO:0000313" key="2">
    <source>
        <dbReference type="EMBL" id="KAK9901039.1"/>
    </source>
</evidence>
<feature type="compositionally biased region" description="Basic and acidic residues" evidence="1">
    <location>
        <begin position="53"/>
        <end position="64"/>
    </location>
</feature>
<keyword evidence="3" id="KW-1185">Reference proteome</keyword>
<sequence>MTPVGLRAASSSERNAGRELHRCSSTGTRTGQFLGRAQGGTVAARNGFTAEKTVGHHDETKAERSNLGIS</sequence>